<dbReference type="SUPFAM" id="SSF56672">
    <property type="entry name" value="DNA/RNA polymerases"/>
    <property type="match status" value="1"/>
</dbReference>
<dbReference type="CDD" id="cd01650">
    <property type="entry name" value="RT_nLTR_like"/>
    <property type="match status" value="1"/>
</dbReference>
<reference evidence="2" key="1">
    <citation type="submission" date="2015-11" db="EMBL/GenBank/DDBJ databases">
        <title>De novo transcriptome assembly of four potential Pierce s Disease insect vectors from Arizona vineyards.</title>
        <authorList>
            <person name="Tassone E.E."/>
        </authorList>
    </citation>
    <scope>NUCLEOTIDE SEQUENCE</scope>
</reference>
<sequence>MRSHDIDRLNINNYRVTSYFCREKSNKGGVIILSKEQIEWTQMAIHLPENLCEEKQFEFCATVFLIKKFKFVLIGLYRSPNSNVNVFLDRLSCLIDLVVKKYPYIILAGDLNINVLKNSSEHVKLKNILKSFDMNYTVNFPTRVFQGSVSAIDNFLTSLKKCQILVTGVITMLSDHDGQVLEIVHTHKNNVRNNYLINIKRDFSEENKGTFKGLLEKETWQTVFLSPVNQKFDIFYSTLTNYFNLAFPKKFFKTKKCQNKWINQELKEEKQNIIKLNKKARVTNDLELSKLCKYKNKIYKTKLLSAKKDYFDHKIKKSRNKNKTTWNIINSETGDKLKSFNNIKINIDGREIVNPLKISQTFNDFFTGMISANVNTVNVAYKNKNLSIISGQNLCGYNFEKIFYLTQTDEMEVQKIINSFQNKFSSGHDDIPMTIIKTVNKQLSKVLVHLINSSFICGIFPDQLKIAKVIPIYKKNDPLNIQNYRPVSLLPSLSKIYEKVVYNRLMQFVESNNILEAIQHGFRKQKSTITAVVSFIESIIEAIDRGEKVIGIFMDLSKAFDSVNHSQLLLKLQELGVKNNALSWFESYLYNRKQFVQINHITENNYVVKFQSNLETINVGVPQGSILGPLLFLCYLNNIKKCLNFEPYSGLCLYADDSNLKVSGKTVEEIELLTSTELACIEQYFRNHNLTLNSDKTKLVNFKTKQSNQIVDLNIEINDSVIERVDQIKFLGLLVDSNLSWDEHTKLVLNKINSGLFAIRKMLNLCSLETLKLIYFSHIQSHIAYGICVYGTTKMENLTEILKVQKRAVRVMLHLNFKDSVKEKFKELNILTVYGLYIYECIMFLRNNSLKDQHNFIHSYNTRHKNEYNFSSYRLEFYKKKTTFAGNKFLKRLPEEIKKEDNCNIFKKKLKAFLTGLALYSIEEFEKGTFYNTN</sequence>
<dbReference type="AlphaFoldDB" id="A0A1B6LKR7"/>
<dbReference type="PANTHER" id="PTHR33332">
    <property type="entry name" value="REVERSE TRANSCRIPTASE DOMAIN-CONTAINING PROTEIN"/>
    <property type="match status" value="1"/>
</dbReference>
<organism evidence="2">
    <name type="scientific">Graphocephala atropunctata</name>
    <dbReference type="NCBI Taxonomy" id="36148"/>
    <lineage>
        <taxon>Eukaryota</taxon>
        <taxon>Metazoa</taxon>
        <taxon>Ecdysozoa</taxon>
        <taxon>Arthropoda</taxon>
        <taxon>Hexapoda</taxon>
        <taxon>Insecta</taxon>
        <taxon>Pterygota</taxon>
        <taxon>Neoptera</taxon>
        <taxon>Paraneoptera</taxon>
        <taxon>Hemiptera</taxon>
        <taxon>Auchenorrhyncha</taxon>
        <taxon>Membracoidea</taxon>
        <taxon>Cicadellidae</taxon>
        <taxon>Cicadellinae</taxon>
        <taxon>Cicadellini</taxon>
        <taxon>Graphocephala</taxon>
    </lineage>
</organism>
<dbReference type="EMBL" id="GEBQ01015780">
    <property type="protein sequence ID" value="JAT24197.1"/>
    <property type="molecule type" value="Transcribed_RNA"/>
</dbReference>
<protein>
    <recommendedName>
        <fullName evidence="1">Reverse transcriptase domain-containing protein</fullName>
    </recommendedName>
</protein>
<dbReference type="Pfam" id="PF00078">
    <property type="entry name" value="RVT_1"/>
    <property type="match status" value="1"/>
</dbReference>
<dbReference type="InterPro" id="IPR043502">
    <property type="entry name" value="DNA/RNA_pol_sf"/>
</dbReference>
<dbReference type="PROSITE" id="PS50878">
    <property type="entry name" value="RT_POL"/>
    <property type="match status" value="1"/>
</dbReference>
<dbReference type="InterPro" id="IPR036691">
    <property type="entry name" value="Endo/exonu/phosph_ase_sf"/>
</dbReference>
<dbReference type="InterPro" id="IPR000477">
    <property type="entry name" value="RT_dom"/>
</dbReference>
<accession>A0A1B6LKR7</accession>
<dbReference type="SUPFAM" id="SSF56219">
    <property type="entry name" value="DNase I-like"/>
    <property type="match status" value="1"/>
</dbReference>
<dbReference type="Gene3D" id="3.60.10.10">
    <property type="entry name" value="Endonuclease/exonuclease/phosphatase"/>
    <property type="match status" value="1"/>
</dbReference>
<proteinExistence type="predicted"/>
<dbReference type="GO" id="GO:0071897">
    <property type="term" value="P:DNA biosynthetic process"/>
    <property type="evidence" value="ECO:0007669"/>
    <property type="project" value="UniProtKB-ARBA"/>
</dbReference>
<gene>
    <name evidence="2" type="ORF">g.42118</name>
</gene>
<name>A0A1B6LKR7_9HEMI</name>
<evidence type="ECO:0000313" key="2">
    <source>
        <dbReference type="EMBL" id="JAT24197.1"/>
    </source>
</evidence>
<feature type="domain" description="Reverse transcriptase" evidence="1">
    <location>
        <begin position="453"/>
        <end position="735"/>
    </location>
</feature>
<evidence type="ECO:0000259" key="1">
    <source>
        <dbReference type="PROSITE" id="PS50878"/>
    </source>
</evidence>